<dbReference type="EMBL" id="LOIC01000088">
    <property type="protein sequence ID" value="OCA52955.1"/>
    <property type="molecule type" value="Genomic_DNA"/>
</dbReference>
<accession>A0A1B8YD00</accession>
<organism evidence="1 2">
    <name type="scientific">Photorhabdus namnaonensis</name>
    <dbReference type="NCBI Taxonomy" id="1851568"/>
    <lineage>
        <taxon>Bacteria</taxon>
        <taxon>Pseudomonadati</taxon>
        <taxon>Pseudomonadota</taxon>
        <taxon>Gammaproteobacteria</taxon>
        <taxon>Enterobacterales</taxon>
        <taxon>Morganellaceae</taxon>
        <taxon>Photorhabdus</taxon>
    </lineage>
</organism>
<protein>
    <submittedName>
        <fullName evidence="1">Uncharacterized protein</fullName>
    </submittedName>
</protein>
<dbReference type="AlphaFoldDB" id="A0A1B8YD00"/>
<comment type="caution">
    <text evidence="1">The sequence shown here is derived from an EMBL/GenBank/DDBJ whole genome shotgun (WGS) entry which is preliminary data.</text>
</comment>
<reference evidence="2" key="1">
    <citation type="submission" date="2015-11" db="EMBL/GenBank/DDBJ databases">
        <authorList>
            <person name="Tobias N.J."/>
            <person name="Mishra B."/>
            <person name="Gupta D.K."/>
            <person name="Thines M."/>
            <person name="Stinear T.P."/>
            <person name="Bode H.B."/>
        </authorList>
    </citation>
    <scope>NUCLEOTIDE SEQUENCE [LARGE SCALE GENOMIC DNA]</scope>
    <source>
        <strain evidence="2">PB45.5</strain>
    </source>
</reference>
<evidence type="ECO:0000313" key="1">
    <source>
        <dbReference type="EMBL" id="OCA52955.1"/>
    </source>
</evidence>
<proteinExistence type="predicted"/>
<dbReference type="Proteomes" id="UP000092665">
    <property type="component" value="Unassembled WGS sequence"/>
</dbReference>
<name>A0A1B8YD00_9GAMM</name>
<evidence type="ECO:0000313" key="2">
    <source>
        <dbReference type="Proteomes" id="UP000092665"/>
    </source>
</evidence>
<sequence>MCDDDISLSFIAEVTDAVKRIGDLEFVSSEN</sequence>
<keyword evidence="2" id="KW-1185">Reference proteome</keyword>
<gene>
    <name evidence="1" type="ORF">Phpb_04007</name>
</gene>